<dbReference type="AlphaFoldDB" id="A0A9P8XZJ4"/>
<dbReference type="InterPro" id="IPR036770">
    <property type="entry name" value="Ankyrin_rpt-contain_sf"/>
</dbReference>
<comment type="caution">
    <text evidence="5">The sequence shown here is derived from an EMBL/GenBank/DDBJ whole genome shotgun (WGS) entry which is preliminary data.</text>
</comment>
<dbReference type="RefSeq" id="XP_046007644.1">
    <property type="nucleotide sequence ID" value="XM_046155351.1"/>
</dbReference>
<keyword evidence="1" id="KW-0677">Repeat</keyword>
<dbReference type="Gene3D" id="1.25.40.20">
    <property type="entry name" value="Ankyrin repeat-containing domain"/>
    <property type="match status" value="2"/>
</dbReference>
<gene>
    <name evidence="5" type="ORF">B0I36DRAFT_334455</name>
</gene>
<dbReference type="GO" id="GO:0003723">
    <property type="term" value="F:RNA binding"/>
    <property type="evidence" value="ECO:0007669"/>
    <property type="project" value="TreeGrafter"/>
</dbReference>
<feature type="repeat" description="ANK" evidence="3">
    <location>
        <begin position="42"/>
        <end position="74"/>
    </location>
</feature>
<dbReference type="PANTHER" id="PTHR24141">
    <property type="entry name" value="2-5A-DEPENDENT RIBONUCLEASE"/>
    <property type="match status" value="1"/>
</dbReference>
<evidence type="ECO:0000256" key="3">
    <source>
        <dbReference type="PROSITE-ProRule" id="PRU00023"/>
    </source>
</evidence>
<feature type="repeat" description="ANK" evidence="3">
    <location>
        <begin position="212"/>
        <end position="244"/>
    </location>
</feature>
<dbReference type="InterPro" id="IPR002110">
    <property type="entry name" value="Ankyrin_rpt"/>
</dbReference>
<dbReference type="EMBL" id="JAGTJQ010000010">
    <property type="protein sequence ID" value="KAH7021443.1"/>
    <property type="molecule type" value="Genomic_DNA"/>
</dbReference>
<sequence length="275" mass="29407">MIVLNGDDLAEAFVAACGKGPLAMVKLLLARGAVPNTRRRKDGFSPLRAAVGQRSLEIVRHLVSNGADVNATNHWETPLSLATHYGSLEIVQHLVLNGADVNGPFGLIPSTLAIASRNGHLAIVQFLLTKGAEVNRNSESLAPLAACLSSPSSDFDFAIVQLLIAHGADVNAQGALLEGTPLIIAVDRRREVNVVQYLLDHGADVNLRAGRQKRSPLEVSLDKGNAACTRLLLQYGAETASLDNSQREQMQGLLSMKSDAPSEDYWEDSEGSRSI</sequence>
<dbReference type="SMART" id="SM00248">
    <property type="entry name" value="ANK"/>
    <property type="match status" value="7"/>
</dbReference>
<dbReference type="SUPFAM" id="SSF48403">
    <property type="entry name" value="Ankyrin repeat"/>
    <property type="match status" value="1"/>
</dbReference>
<keyword evidence="2 3" id="KW-0040">ANK repeat</keyword>
<organism evidence="5 6">
    <name type="scientific">Microdochium trichocladiopsis</name>
    <dbReference type="NCBI Taxonomy" id="1682393"/>
    <lineage>
        <taxon>Eukaryota</taxon>
        <taxon>Fungi</taxon>
        <taxon>Dikarya</taxon>
        <taxon>Ascomycota</taxon>
        <taxon>Pezizomycotina</taxon>
        <taxon>Sordariomycetes</taxon>
        <taxon>Xylariomycetidae</taxon>
        <taxon>Xylariales</taxon>
        <taxon>Microdochiaceae</taxon>
        <taxon>Microdochium</taxon>
    </lineage>
</organism>
<feature type="repeat" description="ANK" evidence="3">
    <location>
        <begin position="74"/>
        <end position="102"/>
    </location>
</feature>
<evidence type="ECO:0000313" key="6">
    <source>
        <dbReference type="Proteomes" id="UP000756346"/>
    </source>
</evidence>
<accession>A0A9P8XZJ4</accession>
<feature type="repeat" description="ANK" evidence="3">
    <location>
        <begin position="110"/>
        <end position="139"/>
    </location>
</feature>
<dbReference type="Pfam" id="PF12796">
    <property type="entry name" value="Ank_2"/>
    <property type="match status" value="2"/>
</dbReference>
<feature type="region of interest" description="Disordered" evidence="4">
    <location>
        <begin position="249"/>
        <end position="275"/>
    </location>
</feature>
<dbReference type="Proteomes" id="UP000756346">
    <property type="component" value="Unassembled WGS sequence"/>
</dbReference>
<evidence type="ECO:0000256" key="4">
    <source>
        <dbReference type="SAM" id="MobiDB-lite"/>
    </source>
</evidence>
<proteinExistence type="predicted"/>
<keyword evidence="6" id="KW-1185">Reference proteome</keyword>
<dbReference type="PRINTS" id="PR01415">
    <property type="entry name" value="ANKYRIN"/>
</dbReference>
<feature type="repeat" description="ANK" evidence="3">
    <location>
        <begin position="177"/>
        <end position="210"/>
    </location>
</feature>
<protein>
    <submittedName>
        <fullName evidence="5">Ankyrin repeat-containing domain protein</fullName>
    </submittedName>
</protein>
<dbReference type="PROSITE" id="PS50088">
    <property type="entry name" value="ANK_REPEAT"/>
    <property type="match status" value="5"/>
</dbReference>
<name>A0A9P8XZJ4_9PEZI</name>
<dbReference type="GO" id="GO:0004540">
    <property type="term" value="F:RNA nuclease activity"/>
    <property type="evidence" value="ECO:0007669"/>
    <property type="project" value="TreeGrafter"/>
</dbReference>
<evidence type="ECO:0000256" key="1">
    <source>
        <dbReference type="ARBA" id="ARBA00022737"/>
    </source>
</evidence>
<evidence type="ECO:0000313" key="5">
    <source>
        <dbReference type="EMBL" id="KAH7021443.1"/>
    </source>
</evidence>
<dbReference type="GO" id="GO:0006396">
    <property type="term" value="P:RNA processing"/>
    <property type="evidence" value="ECO:0007669"/>
    <property type="project" value="TreeGrafter"/>
</dbReference>
<dbReference type="Pfam" id="PF00023">
    <property type="entry name" value="Ank"/>
    <property type="match status" value="1"/>
</dbReference>
<reference evidence="5" key="1">
    <citation type="journal article" date="2021" name="Nat. Commun.">
        <title>Genetic determinants of endophytism in the Arabidopsis root mycobiome.</title>
        <authorList>
            <person name="Mesny F."/>
            <person name="Miyauchi S."/>
            <person name="Thiergart T."/>
            <person name="Pickel B."/>
            <person name="Atanasova L."/>
            <person name="Karlsson M."/>
            <person name="Huettel B."/>
            <person name="Barry K.W."/>
            <person name="Haridas S."/>
            <person name="Chen C."/>
            <person name="Bauer D."/>
            <person name="Andreopoulos W."/>
            <person name="Pangilinan J."/>
            <person name="LaButti K."/>
            <person name="Riley R."/>
            <person name="Lipzen A."/>
            <person name="Clum A."/>
            <person name="Drula E."/>
            <person name="Henrissat B."/>
            <person name="Kohler A."/>
            <person name="Grigoriev I.V."/>
            <person name="Martin F.M."/>
            <person name="Hacquard S."/>
        </authorList>
    </citation>
    <scope>NUCLEOTIDE SEQUENCE</scope>
    <source>
        <strain evidence="5">MPI-CAGE-CH-0230</strain>
    </source>
</reference>
<dbReference type="GeneID" id="70184897"/>
<dbReference type="PROSITE" id="PS50297">
    <property type="entry name" value="ANK_REP_REGION"/>
    <property type="match status" value="4"/>
</dbReference>
<evidence type="ECO:0000256" key="2">
    <source>
        <dbReference type="ARBA" id="ARBA00023043"/>
    </source>
</evidence>
<dbReference type="OrthoDB" id="1577640at2759"/>
<dbReference type="PANTHER" id="PTHR24141:SF1">
    <property type="entry name" value="2-5A-DEPENDENT RIBONUCLEASE"/>
    <property type="match status" value="1"/>
</dbReference>